<accession>A0A2I2MPA9</accession>
<evidence type="ECO:0000313" key="2">
    <source>
        <dbReference type="Proteomes" id="UP000240702"/>
    </source>
</evidence>
<dbReference type="Proteomes" id="UP000240702">
    <property type="component" value="Segment"/>
</dbReference>
<gene>
    <name evidence="1" type="primary">1</name>
    <name evidence="1" type="ORF">EniyanLRS_1</name>
</gene>
<evidence type="ECO:0000313" key="1">
    <source>
        <dbReference type="EMBL" id="AQT25676.1"/>
    </source>
</evidence>
<organism evidence="1 2">
    <name type="scientific">Mycobacterium phage EniyanLRS</name>
    <dbReference type="NCBI Taxonomy" id="1933770"/>
    <lineage>
        <taxon>Viruses</taxon>
        <taxon>Duplodnaviria</taxon>
        <taxon>Heunggongvirae</taxon>
        <taxon>Uroviricota</taxon>
        <taxon>Caudoviricetes</taxon>
        <taxon>Vilmaviridae</taxon>
        <taxon>Wildcatvirus</taxon>
        <taxon>Wildcatvirus wildcat</taxon>
        <taxon>Mycobacterium virus Wildcat</taxon>
    </lineage>
</organism>
<proteinExistence type="predicted"/>
<protein>
    <submittedName>
        <fullName evidence="1">Uncharacterized protein</fullName>
    </submittedName>
</protein>
<reference evidence="1 2" key="1">
    <citation type="submission" date="2016-12" db="EMBL/GenBank/DDBJ databases">
        <title>Whole genome Sequence of Mycobacteriophages.</title>
        <authorList>
            <person name="Bajpai U."/>
        </authorList>
    </citation>
    <scope>NUCLEOTIDE SEQUENCE [LARGE SCALE GENOMIC DNA]</scope>
</reference>
<name>A0A2I2MPA9_9CAUD</name>
<sequence>MPTDQHKVPTAEEIMKWLETEVPYVVSQIGRDMLMKVARGEFIGYYKTYNMRSAESWVEHAMRLICAGQNA</sequence>
<dbReference type="EMBL" id="KY385381">
    <property type="protein sequence ID" value="AQT25676.1"/>
    <property type="molecule type" value="Genomic_DNA"/>
</dbReference>